<dbReference type="Proteomes" id="UP000653797">
    <property type="component" value="Unassembled WGS sequence"/>
</dbReference>
<comment type="caution">
    <text evidence="1">The sequence shown here is derived from an EMBL/GenBank/DDBJ whole genome shotgun (WGS) entry which is preliminary data.</text>
</comment>
<sequence>MVKPEKTYRLWTFQSVQSIHELKSKGILQANWDRYLETGYFIRAYRWMVKQMANNTIDCNQYSPIWAWHSCTKYEQVPTLVDARCLLSDRDLEEGIQTIEFECPASLALLSDYGMWNVMLSDIFYPREEDKIDSEMVAKLFATGKKHFRRYDSIQATLPYLKLEWVKEIRELNLKPNDFSYNEKERV</sequence>
<reference evidence="1" key="1">
    <citation type="submission" date="2020-09" db="EMBL/GenBank/DDBJ databases">
        <authorList>
            <person name="Kim M.K."/>
        </authorList>
    </citation>
    <scope>NUCLEOTIDE SEQUENCE</scope>
    <source>
        <strain evidence="1">BT704</strain>
    </source>
</reference>
<organism evidence="1 2">
    <name type="scientific">Spirosoma validum</name>
    <dbReference type="NCBI Taxonomy" id="2771355"/>
    <lineage>
        <taxon>Bacteria</taxon>
        <taxon>Pseudomonadati</taxon>
        <taxon>Bacteroidota</taxon>
        <taxon>Cytophagia</taxon>
        <taxon>Cytophagales</taxon>
        <taxon>Cytophagaceae</taxon>
        <taxon>Spirosoma</taxon>
    </lineage>
</organism>
<gene>
    <name evidence="1" type="ORF">IC230_22095</name>
</gene>
<evidence type="ECO:0000313" key="2">
    <source>
        <dbReference type="Proteomes" id="UP000653797"/>
    </source>
</evidence>
<name>A0A927B5G7_9BACT</name>
<keyword evidence="2" id="KW-1185">Reference proteome</keyword>
<dbReference type="InterPro" id="IPR024211">
    <property type="entry name" value="DUF3841"/>
</dbReference>
<dbReference type="AlphaFoldDB" id="A0A927B5G7"/>
<protein>
    <submittedName>
        <fullName evidence="1">DUF3841 domain-containing protein</fullName>
    </submittedName>
</protein>
<proteinExistence type="predicted"/>
<dbReference type="EMBL" id="JACXAA010000009">
    <property type="protein sequence ID" value="MBD2755611.1"/>
    <property type="molecule type" value="Genomic_DNA"/>
</dbReference>
<dbReference type="RefSeq" id="WP_191041241.1">
    <property type="nucleotide sequence ID" value="NZ_JACXAA010000009.1"/>
</dbReference>
<accession>A0A927B5G7</accession>
<dbReference type="Pfam" id="PF12952">
    <property type="entry name" value="DUF3841"/>
    <property type="match status" value="1"/>
</dbReference>
<evidence type="ECO:0000313" key="1">
    <source>
        <dbReference type="EMBL" id="MBD2755611.1"/>
    </source>
</evidence>